<protein>
    <submittedName>
        <fullName evidence="1">Uncharacterized protein</fullName>
    </submittedName>
</protein>
<organism evidence="1 2">
    <name type="scientific">Eretmocerus hayati</name>
    <dbReference type="NCBI Taxonomy" id="131215"/>
    <lineage>
        <taxon>Eukaryota</taxon>
        <taxon>Metazoa</taxon>
        <taxon>Ecdysozoa</taxon>
        <taxon>Arthropoda</taxon>
        <taxon>Hexapoda</taxon>
        <taxon>Insecta</taxon>
        <taxon>Pterygota</taxon>
        <taxon>Neoptera</taxon>
        <taxon>Endopterygota</taxon>
        <taxon>Hymenoptera</taxon>
        <taxon>Apocrita</taxon>
        <taxon>Proctotrupomorpha</taxon>
        <taxon>Chalcidoidea</taxon>
        <taxon>Aphelinidae</taxon>
        <taxon>Aphelininae</taxon>
        <taxon>Eretmocerus</taxon>
    </lineage>
</organism>
<gene>
    <name evidence="1" type="ORF">QAD02_014502</name>
</gene>
<evidence type="ECO:0000313" key="1">
    <source>
        <dbReference type="EMBL" id="KAJ8678715.1"/>
    </source>
</evidence>
<evidence type="ECO:0000313" key="2">
    <source>
        <dbReference type="Proteomes" id="UP001239111"/>
    </source>
</evidence>
<name>A0ACC2P585_9HYME</name>
<dbReference type="EMBL" id="CM056742">
    <property type="protein sequence ID" value="KAJ8678715.1"/>
    <property type="molecule type" value="Genomic_DNA"/>
</dbReference>
<keyword evidence="2" id="KW-1185">Reference proteome</keyword>
<dbReference type="Proteomes" id="UP001239111">
    <property type="component" value="Chromosome 2"/>
</dbReference>
<proteinExistence type="predicted"/>
<accession>A0ACC2P585</accession>
<comment type="caution">
    <text evidence="1">The sequence shown here is derived from an EMBL/GenBank/DDBJ whole genome shotgun (WGS) entry which is preliminary data.</text>
</comment>
<sequence>MVDSESPACGQLIWSCQITGSDSSGRMIRVLSWSHLAARCRSNGICGANYEYVRDPKLLSAEDFLVGDDENGNNLSPNTSTNQTSPDVSFDAALCNTDLKCTWSVPMVKLLLSTFKTLKDGLEKGQFQTKKMMHRKICEEMKKYGHKVTSDQVQTKLRNLETLYKKKQDNEGPCQFGAARWDVKFEDTMEPCSKKKRYSVNVVMSESQRREKYHLDILSRRDEYIRLKSQELNSKMDSKKKELEIKQESTENFFELKEIELALKAQKMKAKYSNFSFDLPKDFE</sequence>
<reference evidence="1" key="1">
    <citation type="submission" date="2023-04" db="EMBL/GenBank/DDBJ databases">
        <title>A chromosome-level genome assembly of the parasitoid wasp Eretmocerus hayati.</title>
        <authorList>
            <person name="Zhong Y."/>
            <person name="Liu S."/>
            <person name="Liu Y."/>
        </authorList>
    </citation>
    <scope>NUCLEOTIDE SEQUENCE</scope>
    <source>
        <strain evidence="1">ZJU_SS_LIU_2023</strain>
    </source>
</reference>